<dbReference type="AlphaFoldDB" id="A0ABD3XXL4"/>
<name>A0ABD3XXL4_SINWO</name>
<protein>
    <submittedName>
        <fullName evidence="1">Uncharacterized protein</fullName>
    </submittedName>
</protein>
<sequence length="84" mass="9282">QYQLCDGGRLCLACPAVSTLCWRKFVSRLSNSISSVLEEGCVLPIQQYQLCVGGRMCLAYPAVSALCWRKFVSRLSNSISSVME</sequence>
<feature type="non-terminal residue" evidence="1">
    <location>
        <position position="1"/>
    </location>
</feature>
<keyword evidence="2" id="KW-1185">Reference proteome</keyword>
<comment type="caution">
    <text evidence="1">The sequence shown here is derived from an EMBL/GenBank/DDBJ whole genome shotgun (WGS) entry which is preliminary data.</text>
</comment>
<accession>A0ABD3XXL4</accession>
<dbReference type="Proteomes" id="UP001634394">
    <property type="component" value="Unassembled WGS sequence"/>
</dbReference>
<reference evidence="1 2" key="1">
    <citation type="submission" date="2024-11" db="EMBL/GenBank/DDBJ databases">
        <title>Chromosome-level genome assembly of the freshwater bivalve Anodonta woodiana.</title>
        <authorList>
            <person name="Chen X."/>
        </authorList>
    </citation>
    <scope>NUCLEOTIDE SEQUENCE [LARGE SCALE GENOMIC DNA]</scope>
    <source>
        <strain evidence="1">MN2024</strain>
        <tissue evidence="1">Gills</tissue>
    </source>
</reference>
<dbReference type="EMBL" id="JBJQND010000001">
    <property type="protein sequence ID" value="KAL3890340.1"/>
    <property type="molecule type" value="Genomic_DNA"/>
</dbReference>
<gene>
    <name evidence="1" type="ORF">ACJMK2_002624</name>
</gene>
<evidence type="ECO:0000313" key="1">
    <source>
        <dbReference type="EMBL" id="KAL3890340.1"/>
    </source>
</evidence>
<evidence type="ECO:0000313" key="2">
    <source>
        <dbReference type="Proteomes" id="UP001634394"/>
    </source>
</evidence>
<organism evidence="1 2">
    <name type="scientific">Sinanodonta woodiana</name>
    <name type="common">Chinese pond mussel</name>
    <name type="synonym">Anodonta woodiana</name>
    <dbReference type="NCBI Taxonomy" id="1069815"/>
    <lineage>
        <taxon>Eukaryota</taxon>
        <taxon>Metazoa</taxon>
        <taxon>Spiralia</taxon>
        <taxon>Lophotrochozoa</taxon>
        <taxon>Mollusca</taxon>
        <taxon>Bivalvia</taxon>
        <taxon>Autobranchia</taxon>
        <taxon>Heteroconchia</taxon>
        <taxon>Palaeoheterodonta</taxon>
        <taxon>Unionida</taxon>
        <taxon>Unionoidea</taxon>
        <taxon>Unionidae</taxon>
        <taxon>Unioninae</taxon>
        <taxon>Sinanodonta</taxon>
    </lineage>
</organism>
<proteinExistence type="predicted"/>